<protein>
    <submittedName>
        <fullName evidence="3">Putative autotransporter adhesin-like protein</fullName>
    </submittedName>
</protein>
<sequence>MKITLSILLSLCTLFAYSEVVSEEVSISDYTKLSVTGRCEVVYEQKTDQRAYLRIEVGQDFRKNINVSSQSGQLSVSSNMGNTGVNFYNEEANVKIYTNSKNLAEVSVAGNSKVVLKGDMDVAGLKLSISGSGLLITTDKLHVSNMNVYIKGNGLLQAAKLESPDLSLYITGSGDIQIEEVSASRFSASVTGSGTVTAKNGAANITHLRVKGNGVISALNVKSENADTGISGSGKIHAYASGYLKARINGSGHITYLGSPKQVDRTINGAGKIFPAELPSGTSSN</sequence>
<comment type="caution">
    <text evidence="3">The sequence shown here is derived from an EMBL/GenBank/DDBJ whole genome shotgun (WGS) entry which is preliminary data.</text>
</comment>
<name>A0A2V3PSI6_9BACT</name>
<accession>A0A2V3PSI6</accession>
<dbReference type="AlphaFoldDB" id="A0A2V3PSI6"/>
<dbReference type="OrthoDB" id="995605at2"/>
<keyword evidence="1" id="KW-0732">Signal</keyword>
<evidence type="ECO:0000256" key="1">
    <source>
        <dbReference type="SAM" id="SignalP"/>
    </source>
</evidence>
<evidence type="ECO:0000313" key="4">
    <source>
        <dbReference type="Proteomes" id="UP000247973"/>
    </source>
</evidence>
<feature type="chain" id="PRO_5016102152" evidence="1">
    <location>
        <begin position="19"/>
        <end position="285"/>
    </location>
</feature>
<evidence type="ECO:0000313" key="3">
    <source>
        <dbReference type="EMBL" id="PXV68043.1"/>
    </source>
</evidence>
<gene>
    <name evidence="3" type="ORF">CLV62_10273</name>
</gene>
<evidence type="ECO:0000259" key="2">
    <source>
        <dbReference type="Pfam" id="PF10988"/>
    </source>
</evidence>
<dbReference type="Gene3D" id="2.160.20.120">
    <property type="match status" value="2"/>
</dbReference>
<feature type="domain" description="Putative auto-transporter adhesin head GIN" evidence="2">
    <location>
        <begin position="152"/>
        <end position="260"/>
    </location>
</feature>
<proteinExistence type="predicted"/>
<feature type="signal peptide" evidence="1">
    <location>
        <begin position="1"/>
        <end position="18"/>
    </location>
</feature>
<dbReference type="RefSeq" id="WP_110309332.1">
    <property type="nucleotide sequence ID" value="NZ_QICL01000002.1"/>
</dbReference>
<dbReference type="EMBL" id="QICL01000002">
    <property type="protein sequence ID" value="PXV68043.1"/>
    <property type="molecule type" value="Genomic_DNA"/>
</dbReference>
<dbReference type="Proteomes" id="UP000247973">
    <property type="component" value="Unassembled WGS sequence"/>
</dbReference>
<reference evidence="3 4" key="1">
    <citation type="submission" date="2018-03" db="EMBL/GenBank/DDBJ databases">
        <title>Genomic Encyclopedia of Archaeal and Bacterial Type Strains, Phase II (KMG-II): from individual species to whole genera.</title>
        <authorList>
            <person name="Goeker M."/>
        </authorList>
    </citation>
    <scope>NUCLEOTIDE SEQUENCE [LARGE SCALE GENOMIC DNA]</scope>
    <source>
        <strain evidence="3 4">DSM 100214</strain>
    </source>
</reference>
<dbReference type="PANTHER" id="PTHR39200:SF1">
    <property type="entry name" value="AUTO-TRANSPORTER ADHESIN HEAD GIN DOMAIN-CONTAINING PROTEIN-RELATED"/>
    <property type="match status" value="1"/>
</dbReference>
<dbReference type="Pfam" id="PF10988">
    <property type="entry name" value="DUF2807"/>
    <property type="match status" value="1"/>
</dbReference>
<keyword evidence="4" id="KW-1185">Reference proteome</keyword>
<organism evidence="3 4">
    <name type="scientific">Dysgonomonas alginatilytica</name>
    <dbReference type="NCBI Taxonomy" id="1605892"/>
    <lineage>
        <taxon>Bacteria</taxon>
        <taxon>Pseudomonadati</taxon>
        <taxon>Bacteroidota</taxon>
        <taxon>Bacteroidia</taxon>
        <taxon>Bacteroidales</taxon>
        <taxon>Dysgonomonadaceae</taxon>
        <taxon>Dysgonomonas</taxon>
    </lineage>
</organism>
<dbReference type="PANTHER" id="PTHR39200">
    <property type="entry name" value="HYPOTHETICAL EXPORTED PROTEIN"/>
    <property type="match status" value="1"/>
</dbReference>
<dbReference type="InterPro" id="IPR021255">
    <property type="entry name" value="DUF2807"/>
</dbReference>